<accession>A0A2J7Q0N1</accession>
<dbReference type="STRING" id="105785.A0A2J7Q0N1"/>
<gene>
    <name evidence="1" type="ORF">B7P43_G05754</name>
</gene>
<dbReference type="AlphaFoldDB" id="A0A2J7Q0N1"/>
<organism evidence="1 2">
    <name type="scientific">Cryptotermes secundus</name>
    <dbReference type="NCBI Taxonomy" id="105785"/>
    <lineage>
        <taxon>Eukaryota</taxon>
        <taxon>Metazoa</taxon>
        <taxon>Ecdysozoa</taxon>
        <taxon>Arthropoda</taxon>
        <taxon>Hexapoda</taxon>
        <taxon>Insecta</taxon>
        <taxon>Pterygota</taxon>
        <taxon>Neoptera</taxon>
        <taxon>Polyneoptera</taxon>
        <taxon>Dictyoptera</taxon>
        <taxon>Blattodea</taxon>
        <taxon>Blattoidea</taxon>
        <taxon>Termitoidae</taxon>
        <taxon>Kalotermitidae</taxon>
        <taxon>Cryptotermitinae</taxon>
        <taxon>Cryptotermes</taxon>
    </lineage>
</organism>
<reference evidence="1 2" key="1">
    <citation type="submission" date="2017-12" db="EMBL/GenBank/DDBJ databases">
        <title>Hemimetabolous genomes reveal molecular basis of termite eusociality.</title>
        <authorList>
            <person name="Harrison M.C."/>
            <person name="Jongepier E."/>
            <person name="Robertson H.M."/>
            <person name="Arning N."/>
            <person name="Bitard-Feildel T."/>
            <person name="Chao H."/>
            <person name="Childers C.P."/>
            <person name="Dinh H."/>
            <person name="Doddapaneni H."/>
            <person name="Dugan S."/>
            <person name="Gowin J."/>
            <person name="Greiner C."/>
            <person name="Han Y."/>
            <person name="Hu H."/>
            <person name="Hughes D.S.T."/>
            <person name="Huylmans A.-K."/>
            <person name="Kemena C."/>
            <person name="Kremer L.P.M."/>
            <person name="Lee S.L."/>
            <person name="Lopez-Ezquerra A."/>
            <person name="Mallet L."/>
            <person name="Monroy-Kuhn J.M."/>
            <person name="Moser A."/>
            <person name="Murali S.C."/>
            <person name="Muzny D.M."/>
            <person name="Otani S."/>
            <person name="Piulachs M.-D."/>
            <person name="Poelchau M."/>
            <person name="Qu J."/>
            <person name="Schaub F."/>
            <person name="Wada-Katsumata A."/>
            <person name="Worley K.C."/>
            <person name="Xie Q."/>
            <person name="Ylla G."/>
            <person name="Poulsen M."/>
            <person name="Gibbs R.A."/>
            <person name="Schal C."/>
            <person name="Richards S."/>
            <person name="Belles X."/>
            <person name="Korb J."/>
            <person name="Bornberg-Bauer E."/>
        </authorList>
    </citation>
    <scope>NUCLEOTIDE SEQUENCE [LARGE SCALE GENOMIC DNA]</scope>
    <source>
        <tissue evidence="1">Whole body</tissue>
    </source>
</reference>
<dbReference type="InParanoid" id="A0A2J7Q0N1"/>
<keyword evidence="2" id="KW-1185">Reference proteome</keyword>
<evidence type="ECO:0000313" key="1">
    <source>
        <dbReference type="EMBL" id="PNF22150.1"/>
    </source>
</evidence>
<comment type="caution">
    <text evidence="1">The sequence shown here is derived from an EMBL/GenBank/DDBJ whole genome shotgun (WGS) entry which is preliminary data.</text>
</comment>
<protein>
    <recommendedName>
        <fullName evidence="3">Reverse transcriptase domain-containing protein</fullName>
    </recommendedName>
</protein>
<evidence type="ECO:0000313" key="2">
    <source>
        <dbReference type="Proteomes" id="UP000235965"/>
    </source>
</evidence>
<proteinExistence type="predicted"/>
<evidence type="ECO:0008006" key="3">
    <source>
        <dbReference type="Google" id="ProtNLM"/>
    </source>
</evidence>
<sequence>MQIAESSRVLFQKRNRLWTQRPRTHDMTLCPLINSLKGQIDSAIKEQLQKTLQGLDTNNMRDTWRITESLANTNSNIPPLTINGKTVTETQEKVNAFPYTLEQISTTNSNADRTFTVSTEQIVNDFLTQPLTDRMRVPNHSEIAWIVRHLKPRKAAGPVGIQNLVLQHLPRFVFKFIAKLFNRSLALNYFPTQ</sequence>
<name>A0A2J7Q0N1_9NEOP</name>
<dbReference type="EMBL" id="NEVH01019964">
    <property type="protein sequence ID" value="PNF22150.1"/>
    <property type="molecule type" value="Genomic_DNA"/>
</dbReference>
<dbReference type="Proteomes" id="UP000235965">
    <property type="component" value="Unassembled WGS sequence"/>
</dbReference>